<keyword evidence="9 11" id="KW-0472">Membrane</keyword>
<organism evidence="12 13">
    <name type="scientific">Lyophyllum shimeji</name>
    <name type="common">Hon-shimeji</name>
    <name type="synonym">Tricholoma shimeji</name>
    <dbReference type="NCBI Taxonomy" id="47721"/>
    <lineage>
        <taxon>Eukaryota</taxon>
        <taxon>Fungi</taxon>
        <taxon>Dikarya</taxon>
        <taxon>Basidiomycota</taxon>
        <taxon>Agaricomycotina</taxon>
        <taxon>Agaricomycetes</taxon>
        <taxon>Agaricomycetidae</taxon>
        <taxon>Agaricales</taxon>
        <taxon>Tricholomatineae</taxon>
        <taxon>Lyophyllaceae</taxon>
        <taxon>Lyophyllum</taxon>
    </lineage>
</organism>
<keyword evidence="8" id="KW-0342">GTP-binding</keyword>
<evidence type="ECO:0000256" key="10">
    <source>
        <dbReference type="ARBA" id="ARBA00023170"/>
    </source>
</evidence>
<evidence type="ECO:0000256" key="6">
    <source>
        <dbReference type="ARBA" id="ARBA00022824"/>
    </source>
</evidence>
<evidence type="ECO:0000256" key="1">
    <source>
        <dbReference type="ARBA" id="ARBA00004389"/>
    </source>
</evidence>
<name>A0A9P3UIL9_LYOSH</name>
<keyword evidence="4 11" id="KW-0812">Transmembrane</keyword>
<dbReference type="Pfam" id="PF09439">
    <property type="entry name" value="SRPRB"/>
    <property type="match status" value="1"/>
</dbReference>
<dbReference type="SUPFAM" id="SSF52540">
    <property type="entry name" value="P-loop containing nucleoside triphosphate hydrolases"/>
    <property type="match status" value="1"/>
</dbReference>
<keyword evidence="13" id="KW-1185">Reference proteome</keyword>
<evidence type="ECO:0000256" key="3">
    <source>
        <dbReference type="ARBA" id="ARBA00020256"/>
    </source>
</evidence>
<feature type="transmembrane region" description="Helical" evidence="11">
    <location>
        <begin position="27"/>
        <end position="45"/>
    </location>
</feature>
<dbReference type="AlphaFoldDB" id="A0A9P3UIL9"/>
<comment type="similarity">
    <text evidence="2">Belongs to the SRP receptor beta subunit family.</text>
</comment>
<keyword evidence="5" id="KW-0547">Nucleotide-binding</keyword>
<dbReference type="GO" id="GO:0005525">
    <property type="term" value="F:GTP binding"/>
    <property type="evidence" value="ECO:0007669"/>
    <property type="project" value="UniProtKB-KW"/>
</dbReference>
<comment type="subcellular location">
    <subcellularLocation>
        <location evidence="1">Endoplasmic reticulum membrane</location>
        <topology evidence="1">Single-pass membrane protein</topology>
    </subcellularLocation>
</comment>
<evidence type="ECO:0000256" key="11">
    <source>
        <dbReference type="SAM" id="Phobius"/>
    </source>
</evidence>
<dbReference type="EMBL" id="BRPK01000002">
    <property type="protein sequence ID" value="GLB34583.1"/>
    <property type="molecule type" value="Genomic_DNA"/>
</dbReference>
<dbReference type="Proteomes" id="UP001063166">
    <property type="component" value="Unassembled WGS sequence"/>
</dbReference>
<evidence type="ECO:0000256" key="2">
    <source>
        <dbReference type="ARBA" id="ARBA00005619"/>
    </source>
</evidence>
<evidence type="ECO:0000256" key="4">
    <source>
        <dbReference type="ARBA" id="ARBA00022692"/>
    </source>
</evidence>
<evidence type="ECO:0000256" key="8">
    <source>
        <dbReference type="ARBA" id="ARBA00023134"/>
    </source>
</evidence>
<keyword evidence="7 11" id="KW-1133">Transmembrane helix</keyword>
<comment type="caution">
    <text evidence="12">The sequence shown here is derived from an EMBL/GenBank/DDBJ whole genome shotgun (WGS) entry which is preliminary data.</text>
</comment>
<reference evidence="12" key="1">
    <citation type="submission" date="2022-07" db="EMBL/GenBank/DDBJ databases">
        <title>The genome of Lyophyllum shimeji provides insight into the initial evolution of ectomycorrhizal fungal genome.</title>
        <authorList>
            <person name="Kobayashi Y."/>
            <person name="Shibata T."/>
            <person name="Hirakawa H."/>
            <person name="Shigenobu S."/>
            <person name="Nishiyama T."/>
            <person name="Yamada A."/>
            <person name="Hasebe M."/>
            <person name="Kawaguchi M."/>
        </authorList>
    </citation>
    <scope>NUCLEOTIDE SEQUENCE</scope>
    <source>
        <strain evidence="12">AT787</strain>
    </source>
</reference>
<dbReference type="GO" id="GO:0005789">
    <property type="term" value="C:endoplasmic reticulum membrane"/>
    <property type="evidence" value="ECO:0007669"/>
    <property type="project" value="UniProtKB-SubCell"/>
</dbReference>
<dbReference type="InterPro" id="IPR027417">
    <property type="entry name" value="P-loop_NTPase"/>
</dbReference>
<protein>
    <recommendedName>
        <fullName evidence="3">Signal recognition particle receptor subunit beta</fullName>
    </recommendedName>
</protein>
<evidence type="ECO:0000256" key="5">
    <source>
        <dbReference type="ARBA" id="ARBA00022741"/>
    </source>
</evidence>
<evidence type="ECO:0000313" key="13">
    <source>
        <dbReference type="Proteomes" id="UP001063166"/>
    </source>
</evidence>
<gene>
    <name evidence="12" type="ORF">LshimejAT787_0201480</name>
</gene>
<evidence type="ECO:0000256" key="7">
    <source>
        <dbReference type="ARBA" id="ARBA00022989"/>
    </source>
</evidence>
<dbReference type="OrthoDB" id="41266at2759"/>
<proteinExistence type="inferred from homology"/>
<accession>A0A9P3UIL9</accession>
<evidence type="ECO:0000256" key="9">
    <source>
        <dbReference type="ARBA" id="ARBA00023136"/>
    </source>
</evidence>
<dbReference type="Gene3D" id="3.40.50.300">
    <property type="entry name" value="P-loop containing nucleotide triphosphate hydrolases"/>
    <property type="match status" value="2"/>
</dbReference>
<evidence type="ECO:0000313" key="12">
    <source>
        <dbReference type="EMBL" id="GLB34583.1"/>
    </source>
</evidence>
<keyword evidence="6" id="KW-0256">Endoplasmic reticulum</keyword>
<dbReference type="InterPro" id="IPR019009">
    <property type="entry name" value="SRP_receptor_beta_su"/>
</dbReference>
<keyword evidence="10 12" id="KW-0675">Receptor</keyword>
<sequence length="265" mass="28573">MEPSNPSTSGQKAPQTVTDTLMSTQSIALFSLIVSLVLIATIAIFRTRKAKSRGNALLLLGPPDAGKTTILTQLVYGQALQTHTSLQSSSSIVTLPTTKKNIRVVDIPGHPRIRDQFRNTSMTRRHLHNVLHTMTSLPPSQTLPTLVILAHKCDLLNVGSQASATADNFAISRVKTVLERELEKRRVSQSSGVGVEGLGEEGEKAEMGGLDCTGPAGGTFKFAEWEGGEVSFIGTSAKVQKAASNPEKLEEDGLSPLWEWLEENM</sequence>